<keyword evidence="3" id="KW-1185">Reference proteome</keyword>
<keyword evidence="1" id="KW-0472">Membrane</keyword>
<dbReference type="Proteomes" id="UP000007883">
    <property type="component" value="Chromosome"/>
</dbReference>
<dbReference type="AlphaFoldDB" id="I0HU68"/>
<dbReference type="EMBL" id="AP012320">
    <property type="protein sequence ID" value="BAL96555.1"/>
    <property type="molecule type" value="Genomic_DNA"/>
</dbReference>
<evidence type="ECO:0000256" key="1">
    <source>
        <dbReference type="SAM" id="Phobius"/>
    </source>
</evidence>
<proteinExistence type="predicted"/>
<name>I0HU68_RUBGI</name>
<accession>I0HU68</accession>
<sequence>MSVVLSPQRSCVPTLLTGDEGPARGPALREFAAAEPSRGESLAVLAAWLLALVVVVGGTAQVAARADRGPAPAQAAAAVAR</sequence>
<keyword evidence="1" id="KW-1133">Transmembrane helix</keyword>
<evidence type="ECO:0000313" key="3">
    <source>
        <dbReference type="Proteomes" id="UP000007883"/>
    </source>
</evidence>
<dbReference type="KEGG" id="rge:RGE_32160"/>
<feature type="transmembrane region" description="Helical" evidence="1">
    <location>
        <begin position="42"/>
        <end position="64"/>
    </location>
</feature>
<protein>
    <submittedName>
        <fullName evidence="2">Uncharacterized protein</fullName>
    </submittedName>
</protein>
<gene>
    <name evidence="2" type="ordered locus">RGE_32160</name>
</gene>
<dbReference type="HOGENOM" id="CLU_2571742_0_0_4"/>
<keyword evidence="1" id="KW-0812">Transmembrane</keyword>
<reference evidence="2 3" key="1">
    <citation type="journal article" date="2012" name="J. Bacteriol.">
        <title>Complete genome sequence of phototrophic betaproteobacterium Rubrivivax gelatinosus IL144.</title>
        <authorList>
            <person name="Nagashima S."/>
            <person name="Kamimura A."/>
            <person name="Shimizu T."/>
            <person name="Nakamura-isaki S."/>
            <person name="Aono E."/>
            <person name="Sakamoto K."/>
            <person name="Ichikawa N."/>
            <person name="Nakazawa H."/>
            <person name="Sekine M."/>
            <person name="Yamazaki S."/>
            <person name="Fujita N."/>
            <person name="Shimada K."/>
            <person name="Hanada S."/>
            <person name="Nagashima K.V.P."/>
        </authorList>
    </citation>
    <scope>NUCLEOTIDE SEQUENCE [LARGE SCALE GENOMIC DNA]</scope>
    <source>
        <strain evidence="3">NBRC 100245 / IL144</strain>
    </source>
</reference>
<organism evidence="2 3">
    <name type="scientific">Rubrivivax gelatinosus (strain NBRC 100245 / IL144)</name>
    <dbReference type="NCBI Taxonomy" id="983917"/>
    <lineage>
        <taxon>Bacteria</taxon>
        <taxon>Pseudomonadati</taxon>
        <taxon>Pseudomonadota</taxon>
        <taxon>Betaproteobacteria</taxon>
        <taxon>Burkholderiales</taxon>
        <taxon>Sphaerotilaceae</taxon>
        <taxon>Rubrivivax</taxon>
    </lineage>
</organism>
<dbReference type="STRING" id="983917.RGE_32160"/>
<dbReference type="PATRIC" id="fig|983917.3.peg.3141"/>
<dbReference type="RefSeq" id="WP_014429416.1">
    <property type="nucleotide sequence ID" value="NC_017075.1"/>
</dbReference>
<evidence type="ECO:0000313" key="2">
    <source>
        <dbReference type="EMBL" id="BAL96555.1"/>
    </source>
</evidence>